<gene>
    <name evidence="5" type="ORF">KFL_007980070</name>
</gene>
<name>A0A1Y1IKW5_KLENI</name>
<dbReference type="OMA" id="LWAREND"/>
<protein>
    <submittedName>
        <fullName evidence="5">Protein glucosyltransferase</fullName>
    </submittedName>
</protein>
<evidence type="ECO:0000313" key="5">
    <source>
        <dbReference type="EMBL" id="GAQ91515.1"/>
    </source>
</evidence>
<evidence type="ECO:0000256" key="1">
    <source>
        <dbReference type="ARBA" id="ARBA00010118"/>
    </source>
</evidence>
<evidence type="ECO:0000313" key="6">
    <source>
        <dbReference type="Proteomes" id="UP000054558"/>
    </source>
</evidence>
<evidence type="ECO:0000256" key="2">
    <source>
        <dbReference type="ARBA" id="ARBA00022679"/>
    </source>
</evidence>
<accession>A0A1Y1IKW5</accession>
<dbReference type="Pfam" id="PF05686">
    <property type="entry name" value="Glyco_transf_90"/>
    <property type="match status" value="1"/>
</dbReference>
<dbReference type="InterPro" id="IPR006598">
    <property type="entry name" value="CAP10"/>
</dbReference>
<dbReference type="Proteomes" id="UP000054558">
    <property type="component" value="Unassembled WGS sequence"/>
</dbReference>
<dbReference type="EMBL" id="DF237747">
    <property type="protein sequence ID" value="GAQ91515.1"/>
    <property type="molecule type" value="Genomic_DNA"/>
</dbReference>
<evidence type="ECO:0000259" key="4">
    <source>
        <dbReference type="SMART" id="SM00672"/>
    </source>
</evidence>
<dbReference type="OrthoDB" id="2012775at2759"/>
<comment type="similarity">
    <text evidence="1">Belongs to the glycosyltransferase 90 family.</text>
</comment>
<keyword evidence="3" id="KW-1133">Transmembrane helix</keyword>
<dbReference type="InterPro" id="IPR051091">
    <property type="entry name" value="O-Glucosyltr/Glycosyltrsf_90"/>
</dbReference>
<keyword evidence="3" id="KW-0812">Transmembrane</keyword>
<feature type="transmembrane region" description="Helical" evidence="3">
    <location>
        <begin position="31"/>
        <end position="48"/>
    </location>
</feature>
<keyword evidence="3" id="KW-0472">Membrane</keyword>
<organism evidence="5 6">
    <name type="scientific">Klebsormidium nitens</name>
    <name type="common">Green alga</name>
    <name type="synonym">Ulothrix nitens</name>
    <dbReference type="NCBI Taxonomy" id="105231"/>
    <lineage>
        <taxon>Eukaryota</taxon>
        <taxon>Viridiplantae</taxon>
        <taxon>Streptophyta</taxon>
        <taxon>Klebsormidiophyceae</taxon>
        <taxon>Klebsormidiales</taxon>
        <taxon>Klebsormidiaceae</taxon>
        <taxon>Klebsormidium</taxon>
    </lineage>
</organism>
<dbReference type="PANTHER" id="PTHR12203">
    <property type="entry name" value="KDEL LYS-ASP-GLU-LEU CONTAINING - RELATED"/>
    <property type="match status" value="1"/>
</dbReference>
<evidence type="ECO:0000256" key="3">
    <source>
        <dbReference type="SAM" id="Phobius"/>
    </source>
</evidence>
<reference evidence="5 6" key="1">
    <citation type="journal article" date="2014" name="Nat. Commun.">
        <title>Klebsormidium flaccidum genome reveals primary factors for plant terrestrial adaptation.</title>
        <authorList>
            <person name="Hori K."/>
            <person name="Maruyama F."/>
            <person name="Fujisawa T."/>
            <person name="Togashi T."/>
            <person name="Yamamoto N."/>
            <person name="Seo M."/>
            <person name="Sato S."/>
            <person name="Yamada T."/>
            <person name="Mori H."/>
            <person name="Tajima N."/>
            <person name="Moriyama T."/>
            <person name="Ikeuchi M."/>
            <person name="Watanabe M."/>
            <person name="Wada H."/>
            <person name="Kobayashi K."/>
            <person name="Saito M."/>
            <person name="Masuda T."/>
            <person name="Sasaki-Sekimoto Y."/>
            <person name="Mashiguchi K."/>
            <person name="Awai K."/>
            <person name="Shimojima M."/>
            <person name="Masuda S."/>
            <person name="Iwai M."/>
            <person name="Nobusawa T."/>
            <person name="Narise T."/>
            <person name="Kondo S."/>
            <person name="Saito H."/>
            <person name="Sato R."/>
            <person name="Murakawa M."/>
            <person name="Ihara Y."/>
            <person name="Oshima-Yamada Y."/>
            <person name="Ohtaka K."/>
            <person name="Satoh M."/>
            <person name="Sonobe K."/>
            <person name="Ishii M."/>
            <person name="Ohtani R."/>
            <person name="Kanamori-Sato M."/>
            <person name="Honoki R."/>
            <person name="Miyazaki D."/>
            <person name="Mochizuki H."/>
            <person name="Umetsu J."/>
            <person name="Higashi K."/>
            <person name="Shibata D."/>
            <person name="Kamiya Y."/>
            <person name="Sato N."/>
            <person name="Nakamura Y."/>
            <person name="Tabata S."/>
            <person name="Ida S."/>
            <person name="Kurokawa K."/>
            <person name="Ohta H."/>
        </authorList>
    </citation>
    <scope>NUCLEOTIDE SEQUENCE [LARGE SCALE GENOMIC DNA]</scope>
    <source>
        <strain evidence="5 6">NIES-2285</strain>
    </source>
</reference>
<feature type="domain" description="Glycosyl transferase CAP10" evidence="4">
    <location>
        <begin position="163"/>
        <end position="418"/>
    </location>
</feature>
<dbReference type="PANTHER" id="PTHR12203:SF35">
    <property type="entry name" value="PROTEIN O-GLUCOSYLTRANSFERASE 1"/>
    <property type="match status" value="1"/>
</dbReference>
<dbReference type="SMART" id="SM00672">
    <property type="entry name" value="CAP10"/>
    <property type="match status" value="1"/>
</dbReference>
<proteinExistence type="inferred from homology"/>
<dbReference type="GO" id="GO:0016740">
    <property type="term" value="F:transferase activity"/>
    <property type="evidence" value="ECO:0007669"/>
    <property type="project" value="UniProtKB-KW"/>
</dbReference>
<sequence>MGRGLEQGGGLRAAASSIRKQTFNRATMQRVFFGLAIGGLCFLGVYTLQTLRNDMAIACSDDLRATRSMLDSDVVALQTVAKRWLRPWERFGSDGGGITQDQVSKVFAFLQQGQGIGSLRIQVIHGVLQEPTVVKEWLKTKVYYPPRIQHWMALFRHIEKMHGLPDFLDIIVCTEDQAFLPASFEHIGGAPIFTYASTLGHYDIPIPTMEYYGKLKDVDLEAVKAQKWEERIGAPAIWRGSPTGGLYTRENYQQKQRYQLVNTTKHYPDLVDARMMPCAPGQCHDEAWAAMERELPTGGSQFKYPDYIKHKFLIDIDGNAWSSRFILLLSTGCVIFKIETPYVEYFNEFLVPYKHYIPVASDSSDLPEKIQYAVDHDDEMRAMSENLVSSFNRFIANGRWELYVKTLLTEYSRLLIKPPRIRPNGTRKGATDKAVSEAGVLRWRT</sequence>
<keyword evidence="6" id="KW-1185">Reference proteome</keyword>
<dbReference type="AlphaFoldDB" id="A0A1Y1IKW5"/>
<keyword evidence="2 5" id="KW-0808">Transferase</keyword>